<dbReference type="CDD" id="cd00130">
    <property type="entry name" value="PAS"/>
    <property type="match status" value="1"/>
</dbReference>
<dbReference type="InterPro" id="IPR035965">
    <property type="entry name" value="PAS-like_dom_sf"/>
</dbReference>
<dbReference type="Gene3D" id="3.20.20.450">
    <property type="entry name" value="EAL domain"/>
    <property type="match status" value="1"/>
</dbReference>
<feature type="domain" description="GGDEF" evidence="4">
    <location>
        <begin position="336"/>
        <end position="467"/>
    </location>
</feature>
<dbReference type="Gene3D" id="3.30.70.270">
    <property type="match status" value="1"/>
</dbReference>
<dbReference type="PROSITE" id="PS50113">
    <property type="entry name" value="PAC"/>
    <property type="match status" value="1"/>
</dbReference>
<dbReference type="NCBIfam" id="TIGR00229">
    <property type="entry name" value="sensory_box"/>
    <property type="match status" value="1"/>
</dbReference>
<evidence type="ECO:0000259" key="4">
    <source>
        <dbReference type="PROSITE" id="PS50887"/>
    </source>
</evidence>
<dbReference type="Pfam" id="PF00990">
    <property type="entry name" value="GGDEF"/>
    <property type="match status" value="1"/>
</dbReference>
<dbReference type="InterPro" id="IPR000014">
    <property type="entry name" value="PAS"/>
</dbReference>
<protein>
    <submittedName>
        <fullName evidence="5">PAS domain S-box-containing protein</fullName>
    </submittedName>
</protein>
<keyword evidence="6" id="KW-1185">Reference proteome</keyword>
<dbReference type="AlphaFoldDB" id="A0A840PVJ0"/>
<dbReference type="SMART" id="SM00267">
    <property type="entry name" value="GGDEF"/>
    <property type="match status" value="1"/>
</dbReference>
<organism evidence="5 6">
    <name type="scientific">Ureibacillus thermosphaericus</name>
    <dbReference type="NCBI Taxonomy" id="51173"/>
    <lineage>
        <taxon>Bacteria</taxon>
        <taxon>Bacillati</taxon>
        <taxon>Bacillota</taxon>
        <taxon>Bacilli</taxon>
        <taxon>Bacillales</taxon>
        <taxon>Caryophanaceae</taxon>
        <taxon>Ureibacillus</taxon>
    </lineage>
</organism>
<dbReference type="GO" id="GO:0071111">
    <property type="term" value="F:cyclic-guanylate-specific phosphodiesterase activity"/>
    <property type="evidence" value="ECO:0007669"/>
    <property type="project" value="InterPro"/>
</dbReference>
<dbReference type="SMART" id="SM00086">
    <property type="entry name" value="PAC"/>
    <property type="match status" value="1"/>
</dbReference>
<dbReference type="InterPro" id="IPR001633">
    <property type="entry name" value="EAL_dom"/>
</dbReference>
<dbReference type="PROSITE" id="PS50883">
    <property type="entry name" value="EAL"/>
    <property type="match status" value="1"/>
</dbReference>
<dbReference type="Gene3D" id="3.30.450.40">
    <property type="match status" value="1"/>
</dbReference>
<dbReference type="CDD" id="cd01948">
    <property type="entry name" value="EAL"/>
    <property type="match status" value="1"/>
</dbReference>
<accession>A0A840PVJ0</accession>
<feature type="domain" description="EAL" evidence="3">
    <location>
        <begin position="476"/>
        <end position="728"/>
    </location>
</feature>
<comment type="caution">
    <text evidence="5">The sequence shown here is derived from an EMBL/GenBank/DDBJ whole genome shotgun (WGS) entry which is preliminary data.</text>
</comment>
<dbReference type="SUPFAM" id="SSF55781">
    <property type="entry name" value="GAF domain-like"/>
    <property type="match status" value="1"/>
</dbReference>
<dbReference type="Gene3D" id="3.30.450.20">
    <property type="entry name" value="PAS domain"/>
    <property type="match status" value="1"/>
</dbReference>
<dbReference type="InterPro" id="IPR000160">
    <property type="entry name" value="GGDEF_dom"/>
</dbReference>
<dbReference type="InterPro" id="IPR029016">
    <property type="entry name" value="GAF-like_dom_sf"/>
</dbReference>
<dbReference type="SUPFAM" id="SSF55785">
    <property type="entry name" value="PYP-like sensor domain (PAS domain)"/>
    <property type="match status" value="1"/>
</dbReference>
<dbReference type="EMBL" id="JACHGZ010000033">
    <property type="protein sequence ID" value="MBB5149977.1"/>
    <property type="molecule type" value="Genomic_DNA"/>
</dbReference>
<dbReference type="InterPro" id="IPR000700">
    <property type="entry name" value="PAS-assoc_C"/>
</dbReference>
<dbReference type="Proteomes" id="UP000557217">
    <property type="component" value="Unassembled WGS sequence"/>
</dbReference>
<dbReference type="PANTHER" id="PTHR33121">
    <property type="entry name" value="CYCLIC DI-GMP PHOSPHODIESTERASE PDEF"/>
    <property type="match status" value="1"/>
</dbReference>
<dbReference type="InterPro" id="IPR001610">
    <property type="entry name" value="PAC"/>
</dbReference>
<dbReference type="PANTHER" id="PTHR33121:SF70">
    <property type="entry name" value="SIGNALING PROTEIN YKOW"/>
    <property type="match status" value="1"/>
</dbReference>
<proteinExistence type="predicted"/>
<dbReference type="InterPro" id="IPR043128">
    <property type="entry name" value="Rev_trsase/Diguanyl_cyclase"/>
</dbReference>
<dbReference type="SUPFAM" id="SSF141868">
    <property type="entry name" value="EAL domain-like"/>
    <property type="match status" value="1"/>
</dbReference>
<dbReference type="InterPro" id="IPR050706">
    <property type="entry name" value="Cyclic-di-GMP_PDE-like"/>
</dbReference>
<dbReference type="InterPro" id="IPR035919">
    <property type="entry name" value="EAL_sf"/>
</dbReference>
<sequence length="728" mass="84508">MFKQEQIDLTNDDLYSYLYTIGEQLQQPIVIIDLKRQPLSIKYYNQSFAQLTGYDMAELLNKHISCLCGPNTLPETEQDLEFHILNKLTYETTMIHYKKDGTAFWNQLSIQPIQNSKKEATFVLIQCKDITSEMLEKMLHKIEHEVYVELGKDSKLEDILQRITAQVEKNYIRQVYCAIHVLQKDGTLKAIASPTIPFSWIENLVGMEVSPTTGNSENAIYMKDLSYIQSISLQEDYEKLRKIISTYNIQYCWSKPIVDNEKKMIGTFTIYIQKNLYLKQSDIDFLNKLSPIIALTVKHFKQKNLLKQLAYYDINIGIPNYHYFYKKLNEWIQNGVEGVILLIQPGEYTSIVDMYGRKVGDRLIKQIVHRIEMITQKNRTIFSRFSNSTFILGSVIPVNKVDDYIHKIIECTSQPFDVNGREMFISLKIGVSYFHQQLSIDESIRQADIAITKSRKKIGTVISYFEKETDQQIQRELNVLNELTTGLKNDELSVYLQPKVHLLTKEIIGFEALARWYSPVLGNVSPAEFISIAEHSGKIRDIDHAIFEKVLRWQWERKKQGHQLYPVSINVSPVHFYHDSFADDLLTLVRQYQIDPKFIKIEVTENFELFDFEKAKNILLKLKEHGYESSIDDFGVGFSSLSYLQRLPFSEIKIDKSFINEIHDSGMYAIVKSIVQLAKSLNMHAVAEGIETLEQYKTLVQIGCHTGQGYYFHKPMPIVEAEKLINSK</sequence>
<dbReference type="PROSITE" id="PS50112">
    <property type="entry name" value="PAS"/>
    <property type="match status" value="1"/>
</dbReference>
<reference evidence="5 6" key="1">
    <citation type="submission" date="2020-08" db="EMBL/GenBank/DDBJ databases">
        <title>Genomic Encyclopedia of Type Strains, Phase IV (KMG-IV): sequencing the most valuable type-strain genomes for metagenomic binning, comparative biology and taxonomic classification.</title>
        <authorList>
            <person name="Goeker M."/>
        </authorList>
    </citation>
    <scope>NUCLEOTIDE SEQUENCE [LARGE SCALE GENOMIC DNA]</scope>
    <source>
        <strain evidence="5 6">DSM 10633</strain>
    </source>
</reference>
<dbReference type="InterPro" id="IPR029787">
    <property type="entry name" value="Nucleotide_cyclase"/>
</dbReference>
<evidence type="ECO:0000313" key="6">
    <source>
        <dbReference type="Proteomes" id="UP000557217"/>
    </source>
</evidence>
<evidence type="ECO:0000259" key="3">
    <source>
        <dbReference type="PROSITE" id="PS50883"/>
    </source>
</evidence>
<dbReference type="SMART" id="SM00052">
    <property type="entry name" value="EAL"/>
    <property type="match status" value="1"/>
</dbReference>
<feature type="domain" description="PAC" evidence="2">
    <location>
        <begin position="88"/>
        <end position="142"/>
    </location>
</feature>
<name>A0A840PVJ0_URETH</name>
<dbReference type="RefSeq" id="WP_016838979.1">
    <property type="nucleotide sequence ID" value="NZ_JAAXPW010000014.1"/>
</dbReference>
<evidence type="ECO:0000259" key="2">
    <source>
        <dbReference type="PROSITE" id="PS50113"/>
    </source>
</evidence>
<feature type="domain" description="PAS" evidence="1">
    <location>
        <begin position="14"/>
        <end position="87"/>
    </location>
</feature>
<gene>
    <name evidence="5" type="ORF">HNR36_002376</name>
</gene>
<dbReference type="Pfam" id="PF13426">
    <property type="entry name" value="PAS_9"/>
    <property type="match status" value="1"/>
</dbReference>
<dbReference type="PROSITE" id="PS50887">
    <property type="entry name" value="GGDEF"/>
    <property type="match status" value="1"/>
</dbReference>
<evidence type="ECO:0000313" key="5">
    <source>
        <dbReference type="EMBL" id="MBB5149977.1"/>
    </source>
</evidence>
<evidence type="ECO:0000259" key="1">
    <source>
        <dbReference type="PROSITE" id="PS50112"/>
    </source>
</evidence>
<dbReference type="Pfam" id="PF00563">
    <property type="entry name" value="EAL"/>
    <property type="match status" value="1"/>
</dbReference>
<dbReference type="SUPFAM" id="SSF55073">
    <property type="entry name" value="Nucleotide cyclase"/>
    <property type="match status" value="1"/>
</dbReference>